<dbReference type="SMART" id="SM00530">
    <property type="entry name" value="HTH_XRE"/>
    <property type="match status" value="1"/>
</dbReference>
<evidence type="ECO:0000256" key="1">
    <source>
        <dbReference type="ARBA" id="ARBA00023125"/>
    </source>
</evidence>
<dbReference type="EMBL" id="JAGFNZ010000006">
    <property type="protein sequence ID" value="MBW7573901.1"/>
    <property type="molecule type" value="Genomic_DNA"/>
</dbReference>
<sequence length="68" mass="7914">MIFPERLKSLRTERHLTQQQVADEVGINRSLLTYYEVKGREPGAHVLCCLADYFHVTTDYLLGRSDCR</sequence>
<dbReference type="PROSITE" id="PS50943">
    <property type="entry name" value="HTH_CROC1"/>
    <property type="match status" value="1"/>
</dbReference>
<evidence type="ECO:0000313" key="3">
    <source>
        <dbReference type="EMBL" id="MBW7573901.1"/>
    </source>
</evidence>
<protein>
    <submittedName>
        <fullName evidence="3">Helix-turn-helix transcriptional regulator</fullName>
    </submittedName>
</protein>
<dbReference type="PANTHER" id="PTHR46558">
    <property type="entry name" value="TRACRIPTIONAL REGULATORY PROTEIN-RELATED-RELATED"/>
    <property type="match status" value="1"/>
</dbReference>
<dbReference type="InterPro" id="IPR001387">
    <property type="entry name" value="Cro/C1-type_HTH"/>
</dbReference>
<accession>A0ABS7DTI7</accession>
<dbReference type="PANTHER" id="PTHR46558:SF11">
    <property type="entry name" value="HTH-TYPE TRANSCRIPTIONAL REGULATOR XRE"/>
    <property type="match status" value="1"/>
</dbReference>
<evidence type="ECO:0000313" key="4">
    <source>
        <dbReference type="Proteomes" id="UP000719942"/>
    </source>
</evidence>
<evidence type="ECO:0000259" key="2">
    <source>
        <dbReference type="PROSITE" id="PS50943"/>
    </source>
</evidence>
<reference evidence="3 4" key="1">
    <citation type="submission" date="2021-03" db="EMBL/GenBank/DDBJ databases">
        <title>Caproiciproducens sp. nov. isolated from feces of cow.</title>
        <authorList>
            <person name="Choi J.-Y."/>
        </authorList>
    </citation>
    <scope>NUCLEOTIDE SEQUENCE [LARGE SCALE GENOMIC DNA]</scope>
    <source>
        <strain evidence="3 4">AGMB10547</strain>
    </source>
</reference>
<dbReference type="CDD" id="cd00093">
    <property type="entry name" value="HTH_XRE"/>
    <property type="match status" value="1"/>
</dbReference>
<keyword evidence="4" id="KW-1185">Reference proteome</keyword>
<gene>
    <name evidence="3" type="ORF">J5W02_13890</name>
</gene>
<feature type="domain" description="HTH cro/C1-type" evidence="2">
    <location>
        <begin position="7"/>
        <end position="61"/>
    </location>
</feature>
<dbReference type="SUPFAM" id="SSF47413">
    <property type="entry name" value="lambda repressor-like DNA-binding domains"/>
    <property type="match status" value="1"/>
</dbReference>
<dbReference type="Proteomes" id="UP000719942">
    <property type="component" value="Unassembled WGS sequence"/>
</dbReference>
<proteinExistence type="predicted"/>
<dbReference type="Pfam" id="PF12844">
    <property type="entry name" value="HTH_19"/>
    <property type="match status" value="1"/>
</dbReference>
<dbReference type="RefSeq" id="WP_219966304.1">
    <property type="nucleotide sequence ID" value="NZ_JAGFNZ010000006.1"/>
</dbReference>
<name>A0ABS7DTI7_9FIRM</name>
<comment type="caution">
    <text evidence="3">The sequence shown here is derived from an EMBL/GenBank/DDBJ whole genome shotgun (WGS) entry which is preliminary data.</text>
</comment>
<dbReference type="InterPro" id="IPR010982">
    <property type="entry name" value="Lambda_DNA-bd_dom_sf"/>
</dbReference>
<dbReference type="Gene3D" id="1.10.260.40">
    <property type="entry name" value="lambda repressor-like DNA-binding domains"/>
    <property type="match status" value="1"/>
</dbReference>
<organism evidence="3 4">
    <name type="scientific">Caproiciproducens faecalis</name>
    <dbReference type="NCBI Taxonomy" id="2820301"/>
    <lineage>
        <taxon>Bacteria</taxon>
        <taxon>Bacillati</taxon>
        <taxon>Bacillota</taxon>
        <taxon>Clostridia</taxon>
        <taxon>Eubacteriales</taxon>
        <taxon>Acutalibacteraceae</taxon>
        <taxon>Caproiciproducens</taxon>
    </lineage>
</organism>
<keyword evidence="1" id="KW-0238">DNA-binding</keyword>